<sequence>MEQLKKYEVHPGDTLSGIAHREYGDSSLFPAIARQNHLADPDSIDVGQQLWIPYITRRHLVTTTDSTATRRQITQRYYGTEDTGVQLIWEVVNGVAQREIQPGAWLHIPELGDVGHHTVVEGETLAILAERWYGDEHLALVIELANHLSGAEPAPGHVLVVPGLNRRRSVAGDTLRTMCRHVYGTGDLDTRVGVAAAANHIGDPDTIFAGQVIYFPS</sequence>
<dbReference type="EMBL" id="AP026978">
    <property type="protein sequence ID" value="BDU01124.1"/>
    <property type="molecule type" value="Genomic_DNA"/>
</dbReference>
<evidence type="ECO:0000259" key="1">
    <source>
        <dbReference type="PROSITE" id="PS51782"/>
    </source>
</evidence>
<dbReference type="CDD" id="cd00118">
    <property type="entry name" value="LysM"/>
    <property type="match status" value="1"/>
</dbReference>
<dbReference type="Proteomes" id="UP001317870">
    <property type="component" value="Chromosome"/>
</dbReference>
<dbReference type="InterPro" id="IPR018392">
    <property type="entry name" value="LysM"/>
</dbReference>
<dbReference type="SUPFAM" id="SSF54106">
    <property type="entry name" value="LysM domain"/>
    <property type="match status" value="1"/>
</dbReference>
<keyword evidence="3" id="KW-1185">Reference proteome</keyword>
<dbReference type="Pfam" id="PF01476">
    <property type="entry name" value="LysM"/>
    <property type="match status" value="3"/>
</dbReference>
<dbReference type="InterPro" id="IPR036779">
    <property type="entry name" value="LysM_dom_sf"/>
</dbReference>
<dbReference type="InterPro" id="IPR052196">
    <property type="entry name" value="Bact_Kbp"/>
</dbReference>
<feature type="domain" description="LysM" evidence="1">
    <location>
        <begin position="5"/>
        <end position="52"/>
    </location>
</feature>
<dbReference type="RefSeq" id="WP_281874179.1">
    <property type="nucleotide sequence ID" value="NZ_AP026978.1"/>
</dbReference>
<evidence type="ECO:0000313" key="2">
    <source>
        <dbReference type="EMBL" id="BDU01124.1"/>
    </source>
</evidence>
<dbReference type="PANTHER" id="PTHR34700">
    <property type="entry name" value="POTASSIUM BINDING PROTEIN KBP"/>
    <property type="match status" value="1"/>
</dbReference>
<dbReference type="Gene3D" id="3.10.350.10">
    <property type="entry name" value="LysM domain"/>
    <property type="match status" value="2"/>
</dbReference>
<organism evidence="2 3">
    <name type="scientific">Nocardia sputorum</name>
    <dbReference type="NCBI Taxonomy" id="2984338"/>
    <lineage>
        <taxon>Bacteria</taxon>
        <taxon>Bacillati</taxon>
        <taxon>Actinomycetota</taxon>
        <taxon>Actinomycetes</taxon>
        <taxon>Mycobacteriales</taxon>
        <taxon>Nocardiaceae</taxon>
        <taxon>Nocardia</taxon>
    </lineage>
</organism>
<protein>
    <submittedName>
        <fullName evidence="2">Peptidoglycan-binding protein LysM</fullName>
    </submittedName>
</protein>
<proteinExistence type="predicted"/>
<dbReference type="PROSITE" id="PS51782">
    <property type="entry name" value="LYSM"/>
    <property type="match status" value="1"/>
</dbReference>
<gene>
    <name evidence="2" type="ORF">IFM12276_41520</name>
</gene>
<evidence type="ECO:0000313" key="3">
    <source>
        <dbReference type="Proteomes" id="UP001317870"/>
    </source>
</evidence>
<reference evidence="2 3" key="1">
    <citation type="submission" date="2022-11" db="EMBL/GenBank/DDBJ databases">
        <title>Genome Sequencing of Nocardia sp. ON39_IFM12276 and assembly.</title>
        <authorList>
            <person name="Shimojima M."/>
            <person name="Toyokawa M."/>
            <person name="Uesaka K."/>
        </authorList>
    </citation>
    <scope>NUCLEOTIDE SEQUENCE [LARGE SCALE GENOMIC DNA]</scope>
    <source>
        <strain evidence="2 3">IFM 12276</strain>
    </source>
</reference>
<name>A0ABM8D1D1_9NOCA</name>
<accession>A0ABM8D1D1</accession>
<dbReference type="SMART" id="SM00257">
    <property type="entry name" value="LysM"/>
    <property type="match status" value="2"/>
</dbReference>
<dbReference type="PANTHER" id="PTHR34700:SF8">
    <property type="entry name" value="POTASSIUM BINDING PROTEIN KBP"/>
    <property type="match status" value="1"/>
</dbReference>